<sequence length="314" mass="33697">MSSERKQMPTCVQTTGSEEAMEDCDLRAIRGKMSTSEINFRKKTLSLPTYTLTGALSDTCPVKLVTMERKGRGRVVARSLASHQGESGSIPSGAAPELSQVGIASDDATVGGFTRRSPALPRPTIPTLLHAHLTSPTSALKTSTLRATPISPLRLTRYFSQNSAAKEQNSMNSEAMQNNSQTPTSVNFERAHKRLRAGGDTSQAEATPTQFSSDAPAPGRDSRCEIGRYLTALITPGVGQLAPQRRVASRRPGPWEPGRPPQVFPSQACIHGGRQGGSDSGRSVRRPDWISHRCVALASGRRVRGPPASSQPPY</sequence>
<keyword evidence="3" id="KW-1185">Reference proteome</keyword>
<evidence type="ECO:0000256" key="1">
    <source>
        <dbReference type="SAM" id="MobiDB-lite"/>
    </source>
</evidence>
<gene>
    <name evidence="2" type="ORF">PR048_009630</name>
</gene>
<dbReference type="Proteomes" id="UP001159363">
    <property type="component" value="Chromosome 3"/>
</dbReference>
<reference evidence="2 3" key="1">
    <citation type="submission" date="2023-02" db="EMBL/GenBank/DDBJ databases">
        <title>LHISI_Scaffold_Assembly.</title>
        <authorList>
            <person name="Stuart O.P."/>
            <person name="Cleave R."/>
            <person name="Magrath M.J.L."/>
            <person name="Mikheyev A.S."/>
        </authorList>
    </citation>
    <scope>NUCLEOTIDE SEQUENCE [LARGE SCALE GENOMIC DNA]</scope>
    <source>
        <strain evidence="2">Daus_M_001</strain>
        <tissue evidence="2">Leg muscle</tissue>
    </source>
</reference>
<comment type="caution">
    <text evidence="2">The sequence shown here is derived from an EMBL/GenBank/DDBJ whole genome shotgun (WGS) entry which is preliminary data.</text>
</comment>
<dbReference type="EMBL" id="JARBHB010000003">
    <property type="protein sequence ID" value="KAJ8890123.1"/>
    <property type="molecule type" value="Genomic_DNA"/>
</dbReference>
<name>A0ABQ9I289_9NEOP</name>
<feature type="region of interest" description="Disordered" evidence="1">
    <location>
        <begin position="163"/>
        <end position="185"/>
    </location>
</feature>
<protein>
    <submittedName>
        <fullName evidence="2">Uncharacterized protein</fullName>
    </submittedName>
</protein>
<feature type="compositionally biased region" description="Polar residues" evidence="1">
    <location>
        <begin position="200"/>
        <end position="213"/>
    </location>
</feature>
<feature type="region of interest" description="Disordered" evidence="1">
    <location>
        <begin position="241"/>
        <end position="287"/>
    </location>
</feature>
<evidence type="ECO:0000313" key="3">
    <source>
        <dbReference type="Proteomes" id="UP001159363"/>
    </source>
</evidence>
<proteinExistence type="predicted"/>
<feature type="compositionally biased region" description="Pro residues" evidence="1">
    <location>
        <begin position="254"/>
        <end position="263"/>
    </location>
</feature>
<organism evidence="2 3">
    <name type="scientific">Dryococelus australis</name>
    <dbReference type="NCBI Taxonomy" id="614101"/>
    <lineage>
        <taxon>Eukaryota</taxon>
        <taxon>Metazoa</taxon>
        <taxon>Ecdysozoa</taxon>
        <taxon>Arthropoda</taxon>
        <taxon>Hexapoda</taxon>
        <taxon>Insecta</taxon>
        <taxon>Pterygota</taxon>
        <taxon>Neoptera</taxon>
        <taxon>Polyneoptera</taxon>
        <taxon>Phasmatodea</taxon>
        <taxon>Verophasmatodea</taxon>
        <taxon>Anareolatae</taxon>
        <taxon>Phasmatidae</taxon>
        <taxon>Eurycanthinae</taxon>
        <taxon>Dryococelus</taxon>
    </lineage>
</organism>
<accession>A0ABQ9I289</accession>
<evidence type="ECO:0000313" key="2">
    <source>
        <dbReference type="EMBL" id="KAJ8890123.1"/>
    </source>
</evidence>
<feature type="region of interest" description="Disordered" evidence="1">
    <location>
        <begin position="197"/>
        <end position="222"/>
    </location>
</feature>